<protein>
    <submittedName>
        <fullName evidence="2">671_t:CDS:1</fullName>
    </submittedName>
</protein>
<dbReference type="PRINTS" id="PR00109">
    <property type="entry name" value="TYRKINASE"/>
</dbReference>
<keyword evidence="3" id="KW-1185">Reference proteome</keyword>
<gene>
    <name evidence="2" type="ORF">ALEPTO_LOCUS9888</name>
</gene>
<evidence type="ECO:0000313" key="3">
    <source>
        <dbReference type="Proteomes" id="UP000789508"/>
    </source>
</evidence>
<organism evidence="2 3">
    <name type="scientific">Ambispora leptoticha</name>
    <dbReference type="NCBI Taxonomy" id="144679"/>
    <lineage>
        <taxon>Eukaryota</taxon>
        <taxon>Fungi</taxon>
        <taxon>Fungi incertae sedis</taxon>
        <taxon>Mucoromycota</taxon>
        <taxon>Glomeromycotina</taxon>
        <taxon>Glomeromycetes</taxon>
        <taxon>Archaeosporales</taxon>
        <taxon>Ambisporaceae</taxon>
        <taxon>Ambispora</taxon>
    </lineage>
</organism>
<feature type="non-terminal residue" evidence="2">
    <location>
        <position position="1"/>
    </location>
</feature>
<dbReference type="PANTHER" id="PTHR23257">
    <property type="entry name" value="SERINE-THREONINE PROTEIN KINASE"/>
    <property type="match status" value="1"/>
</dbReference>
<dbReference type="InterPro" id="IPR001245">
    <property type="entry name" value="Ser-Thr/Tyr_kinase_cat_dom"/>
</dbReference>
<dbReference type="GO" id="GO:0005524">
    <property type="term" value="F:ATP binding"/>
    <property type="evidence" value="ECO:0007669"/>
    <property type="project" value="InterPro"/>
</dbReference>
<dbReference type="GO" id="GO:0007165">
    <property type="term" value="P:signal transduction"/>
    <property type="evidence" value="ECO:0007669"/>
    <property type="project" value="TreeGrafter"/>
</dbReference>
<evidence type="ECO:0000259" key="1">
    <source>
        <dbReference type="PROSITE" id="PS50011"/>
    </source>
</evidence>
<dbReference type="OrthoDB" id="544350at2759"/>
<accession>A0A9N9H019</accession>
<dbReference type="InterPro" id="IPR000719">
    <property type="entry name" value="Prot_kinase_dom"/>
</dbReference>
<dbReference type="Gene3D" id="1.10.510.10">
    <property type="entry name" value="Transferase(Phosphotransferase) domain 1"/>
    <property type="match status" value="1"/>
</dbReference>
<dbReference type="GO" id="GO:0004672">
    <property type="term" value="F:protein kinase activity"/>
    <property type="evidence" value="ECO:0007669"/>
    <property type="project" value="InterPro"/>
</dbReference>
<feature type="domain" description="Protein kinase" evidence="1">
    <location>
        <begin position="1"/>
        <end position="191"/>
    </location>
</feature>
<dbReference type="SUPFAM" id="SSF56112">
    <property type="entry name" value="Protein kinase-like (PK-like)"/>
    <property type="match status" value="1"/>
</dbReference>
<dbReference type="AlphaFoldDB" id="A0A9N9H019"/>
<dbReference type="EMBL" id="CAJVPS010008958">
    <property type="protein sequence ID" value="CAG8646698.1"/>
    <property type="molecule type" value="Genomic_DNA"/>
</dbReference>
<dbReference type="GO" id="GO:0005737">
    <property type="term" value="C:cytoplasm"/>
    <property type="evidence" value="ECO:0007669"/>
    <property type="project" value="TreeGrafter"/>
</dbReference>
<dbReference type="InterPro" id="IPR011009">
    <property type="entry name" value="Kinase-like_dom_sf"/>
</dbReference>
<dbReference type="PROSITE" id="PS50011">
    <property type="entry name" value="PROTEIN_KINASE_DOM"/>
    <property type="match status" value="1"/>
</dbReference>
<sequence>DSSEDYILVLNYAEMGSLRQNLHAVSKMKWKDKLVLLDCIASDLQIIHSQNLIHRDLHSGNILLDELHIAYIADLGLSISTNIAQITEKRGVYGILPYIAPESLDSGQYTTESDIYSFGIIMWEILYGNSVSYNQDFGTQLQLEICNNDLRPTIINDTPQCYINLMKRCWEKQPIDRPSAIEICEVLTEWQNDETILSELISSDEILEKINSTPYPVDLYKSKFIKYTSLLYQGGFCQAYIFKLRPKISASFDFKAFSRTDEPYSVEYCSFSLRGNLLNYSRA</sequence>
<proteinExistence type="predicted"/>
<comment type="caution">
    <text evidence="2">The sequence shown here is derived from an EMBL/GenBank/DDBJ whole genome shotgun (WGS) entry which is preliminary data.</text>
</comment>
<dbReference type="Proteomes" id="UP000789508">
    <property type="component" value="Unassembled WGS sequence"/>
</dbReference>
<reference evidence="2" key="1">
    <citation type="submission" date="2021-06" db="EMBL/GenBank/DDBJ databases">
        <authorList>
            <person name="Kallberg Y."/>
            <person name="Tangrot J."/>
            <person name="Rosling A."/>
        </authorList>
    </citation>
    <scope>NUCLEOTIDE SEQUENCE</scope>
    <source>
        <strain evidence="2">FL130A</strain>
    </source>
</reference>
<evidence type="ECO:0000313" key="2">
    <source>
        <dbReference type="EMBL" id="CAG8646698.1"/>
    </source>
</evidence>
<dbReference type="Pfam" id="PF07714">
    <property type="entry name" value="PK_Tyr_Ser-Thr"/>
    <property type="match status" value="1"/>
</dbReference>
<dbReference type="InterPro" id="IPR050167">
    <property type="entry name" value="Ser_Thr_protein_kinase"/>
</dbReference>
<name>A0A9N9H019_9GLOM</name>